<proteinExistence type="predicted"/>
<reference evidence="1" key="1">
    <citation type="submission" date="2013-04" db="UniProtKB">
        <authorList>
            <consortium name="EnsemblPlants"/>
        </authorList>
    </citation>
    <scope>IDENTIFICATION</scope>
</reference>
<dbReference type="EnsemblPlants" id="OB02G25050.1">
    <property type="protein sequence ID" value="OB02G25050.1"/>
    <property type="gene ID" value="OB02G25050"/>
</dbReference>
<evidence type="ECO:0000313" key="2">
    <source>
        <dbReference type="Proteomes" id="UP000006038"/>
    </source>
</evidence>
<dbReference type="AlphaFoldDB" id="J3LCY8"/>
<dbReference type="HOGENOM" id="CLU_2458371_0_0_1"/>
<accession>J3LCY8</accession>
<protein>
    <submittedName>
        <fullName evidence="1">Uncharacterized protein</fullName>
    </submittedName>
</protein>
<keyword evidence="2" id="KW-1185">Reference proteome</keyword>
<dbReference type="Proteomes" id="UP000006038">
    <property type="component" value="Unassembled WGS sequence"/>
</dbReference>
<evidence type="ECO:0000313" key="1">
    <source>
        <dbReference type="EnsemblPlants" id="OB02G25050.1"/>
    </source>
</evidence>
<name>J3LCY8_ORYBR</name>
<organism evidence="1">
    <name type="scientific">Oryza brachyantha</name>
    <name type="common">malo sina</name>
    <dbReference type="NCBI Taxonomy" id="4533"/>
    <lineage>
        <taxon>Eukaryota</taxon>
        <taxon>Viridiplantae</taxon>
        <taxon>Streptophyta</taxon>
        <taxon>Embryophyta</taxon>
        <taxon>Tracheophyta</taxon>
        <taxon>Spermatophyta</taxon>
        <taxon>Magnoliopsida</taxon>
        <taxon>Liliopsida</taxon>
        <taxon>Poales</taxon>
        <taxon>Poaceae</taxon>
        <taxon>BOP clade</taxon>
        <taxon>Oryzoideae</taxon>
        <taxon>Oryzeae</taxon>
        <taxon>Oryzinae</taxon>
        <taxon>Oryza</taxon>
    </lineage>
</organism>
<dbReference type="Gramene" id="OB02G25050.1">
    <property type="protein sequence ID" value="OB02G25050.1"/>
    <property type="gene ID" value="OB02G25050"/>
</dbReference>
<sequence length="89" mass="9981">MNGGRPVMTKSERQAYRYGQAASPKQQALGQLGCIRKSRLREDEEEEHEELLLVVGGGERRGGESKCERKTTTWFGCLVDMIHMGCHAT</sequence>